<sequence>MPSLQLNFLVTCCLLYPTFIRAAAPTGATIEPAATYDGGYSNAGELRLRIANGGAGQSGLIGAWANAFINYSVKELKQEPFKVGWYLGDTTQSLNFLSTGAVDIAVTYNEAAELQVLNSGAATEREYGFRDHFLLVGPKSNPAGLDPSKDDVLSMFSKIVTSGNADAAVPPTNGTAVRFLSRFDKSATNIKESQLFITIGQVPWALAYSAWYHQYPRFPLQALQAAALLDEYTLTDRGTLLSSPASVTDTVTIFKAGSDNATDPLLNPAHVLLSARADPANEAVWKAFMTWVVAADGGQKVISEFKKNGQVLFGAELSIIFDLIQRITMITMTATVEGHLFSAPRNYFAHASDIFASAFSLPSFEGNSREGTCDESPLVLEGICRADFRGLLRVMYPLHLGSYGDAKLTRVDWVSALKLSTMWNFRPIRQRAISALDHEWEPVEGITLGKAYKVPEWLSRGYHQLVARSQPITTDEAAVIGLETAVRLFHIREECKDDCGREFRVIQRMEQNFGKELEEVRAADAVYNSSRCCDEESNA</sequence>
<reference evidence="3" key="2">
    <citation type="submission" date="2021-10" db="EMBL/GenBank/DDBJ databases">
        <title>Phylogenomics reveals ancestral predisposition of the termite-cultivated fungus Termitomyces towards a domesticated lifestyle.</title>
        <authorList>
            <person name="Auxier B."/>
            <person name="Grum-Grzhimaylo A."/>
            <person name="Cardenas M.E."/>
            <person name="Lodge J.D."/>
            <person name="Laessoe T."/>
            <person name="Pedersen O."/>
            <person name="Smith M.E."/>
            <person name="Kuyper T.W."/>
            <person name="Franco-Molano E.A."/>
            <person name="Baroni T.J."/>
            <person name="Aanen D.K."/>
        </authorList>
    </citation>
    <scope>NUCLEOTIDE SEQUENCE</scope>
    <source>
        <strain evidence="3">D49</strain>
    </source>
</reference>
<evidence type="ECO:0000256" key="1">
    <source>
        <dbReference type="SAM" id="SignalP"/>
    </source>
</evidence>
<feature type="domain" description="PBP" evidence="2">
    <location>
        <begin position="48"/>
        <end position="294"/>
    </location>
</feature>
<dbReference type="Pfam" id="PF12849">
    <property type="entry name" value="PBP_like_2"/>
    <property type="match status" value="1"/>
</dbReference>
<feature type="signal peptide" evidence="1">
    <location>
        <begin position="1"/>
        <end position="22"/>
    </location>
</feature>
<dbReference type="AlphaFoldDB" id="A0A9P7FSM3"/>
<keyword evidence="1" id="KW-0732">Signal</keyword>
<gene>
    <name evidence="3" type="ORF">H0H81_004146</name>
</gene>
<evidence type="ECO:0000313" key="4">
    <source>
        <dbReference type="Proteomes" id="UP000717328"/>
    </source>
</evidence>
<evidence type="ECO:0000259" key="2">
    <source>
        <dbReference type="Pfam" id="PF12849"/>
    </source>
</evidence>
<reference evidence="3" key="1">
    <citation type="submission" date="2021-02" db="EMBL/GenBank/DDBJ databases">
        <authorList>
            <person name="Nieuwenhuis M."/>
            <person name="Van De Peppel L.J.J."/>
        </authorList>
    </citation>
    <scope>NUCLEOTIDE SEQUENCE</scope>
    <source>
        <strain evidence="3">D49</strain>
    </source>
</reference>
<name>A0A9P7FSM3_9AGAR</name>
<dbReference type="PANTHER" id="PTHR37945">
    <property type="entry name" value="EXTRACELLULAR TUNGSTATE BINDING PROTEIN"/>
    <property type="match status" value="1"/>
</dbReference>
<keyword evidence="4" id="KW-1185">Reference proteome</keyword>
<feature type="chain" id="PRO_5040185082" description="PBP domain-containing protein" evidence="1">
    <location>
        <begin position="23"/>
        <end position="539"/>
    </location>
</feature>
<proteinExistence type="predicted"/>
<dbReference type="SUPFAM" id="SSF53850">
    <property type="entry name" value="Periplasmic binding protein-like II"/>
    <property type="match status" value="1"/>
</dbReference>
<dbReference type="InterPro" id="IPR024370">
    <property type="entry name" value="PBP_domain"/>
</dbReference>
<accession>A0A9P7FSM3</accession>
<evidence type="ECO:0000313" key="3">
    <source>
        <dbReference type="EMBL" id="KAG5637569.1"/>
    </source>
</evidence>
<dbReference type="OrthoDB" id="3193844at2759"/>
<organism evidence="3 4">
    <name type="scientific">Sphagnurus paluster</name>
    <dbReference type="NCBI Taxonomy" id="117069"/>
    <lineage>
        <taxon>Eukaryota</taxon>
        <taxon>Fungi</taxon>
        <taxon>Dikarya</taxon>
        <taxon>Basidiomycota</taxon>
        <taxon>Agaricomycotina</taxon>
        <taxon>Agaricomycetes</taxon>
        <taxon>Agaricomycetidae</taxon>
        <taxon>Agaricales</taxon>
        <taxon>Tricholomatineae</taxon>
        <taxon>Lyophyllaceae</taxon>
        <taxon>Sphagnurus</taxon>
    </lineage>
</organism>
<dbReference type="EMBL" id="JABCKI010005820">
    <property type="protein sequence ID" value="KAG5637569.1"/>
    <property type="molecule type" value="Genomic_DNA"/>
</dbReference>
<dbReference type="PANTHER" id="PTHR37945:SF1">
    <property type="entry name" value="EXTRACELLULAR TUNGSTATE BINDING PROTEIN"/>
    <property type="match status" value="1"/>
</dbReference>
<dbReference type="Proteomes" id="UP000717328">
    <property type="component" value="Unassembled WGS sequence"/>
</dbReference>
<comment type="caution">
    <text evidence="3">The sequence shown here is derived from an EMBL/GenBank/DDBJ whole genome shotgun (WGS) entry which is preliminary data.</text>
</comment>
<dbReference type="InterPro" id="IPR052738">
    <property type="entry name" value="ABC-Tungstate_binding"/>
</dbReference>
<protein>
    <recommendedName>
        <fullName evidence="2">PBP domain-containing protein</fullName>
    </recommendedName>
</protein>
<dbReference type="Gene3D" id="3.40.190.10">
    <property type="entry name" value="Periplasmic binding protein-like II"/>
    <property type="match status" value="2"/>
</dbReference>